<sequence length="146" mass="16088">MVVDIVRVVGFGVCGVFTVVLGLVHFAMPRLLDFDGAIPTEGAPLRPLSLLVVTYQTKRSDVRGIAQIMNHAVSYVLVTIGVLDLLVSRWLGAWFAPYLLVWLAVWWFLRAVTQRHMGSRPGDWLVAAGFTAIGGFHLAFGIVVWP</sequence>
<feature type="transmembrane region" description="Helical" evidence="1">
    <location>
        <begin position="93"/>
        <end position="112"/>
    </location>
</feature>
<dbReference type="Proteomes" id="UP001253439">
    <property type="component" value="Unassembled WGS sequence"/>
</dbReference>
<protein>
    <submittedName>
        <fullName evidence="2">Uncharacterized protein</fullName>
    </submittedName>
</protein>
<comment type="caution">
    <text evidence="2">The sequence shown here is derived from an EMBL/GenBank/DDBJ whole genome shotgun (WGS) entry which is preliminary data.</text>
</comment>
<evidence type="ECO:0000313" key="2">
    <source>
        <dbReference type="EMBL" id="MDS0223341.1"/>
    </source>
</evidence>
<proteinExistence type="predicted"/>
<organism evidence="2 3">
    <name type="scientific">Haloarcula terrestris</name>
    <dbReference type="NCBI Taxonomy" id="2950533"/>
    <lineage>
        <taxon>Archaea</taxon>
        <taxon>Methanobacteriati</taxon>
        <taxon>Methanobacteriota</taxon>
        <taxon>Stenosarchaea group</taxon>
        <taxon>Halobacteria</taxon>
        <taxon>Halobacteriales</taxon>
        <taxon>Haloarculaceae</taxon>
        <taxon>Haloarcula</taxon>
    </lineage>
</organism>
<evidence type="ECO:0000256" key="1">
    <source>
        <dbReference type="SAM" id="Phobius"/>
    </source>
</evidence>
<keyword evidence="1" id="KW-1133">Transmembrane helix</keyword>
<name>A0AAE4JKP8_9EURY</name>
<keyword evidence="1" id="KW-0812">Transmembrane</keyword>
<evidence type="ECO:0000313" key="3">
    <source>
        <dbReference type="Proteomes" id="UP001253439"/>
    </source>
</evidence>
<dbReference type="EMBL" id="JAMQOM010000012">
    <property type="protein sequence ID" value="MDS0223341.1"/>
    <property type="molecule type" value="Genomic_DNA"/>
</dbReference>
<dbReference type="AlphaFoldDB" id="A0AAE4JKP8"/>
<keyword evidence="1" id="KW-0472">Membrane</keyword>
<gene>
    <name evidence="2" type="ORF">NDI54_18520</name>
</gene>
<accession>A0AAE4JKP8</accession>
<dbReference type="RefSeq" id="WP_310897906.1">
    <property type="nucleotide sequence ID" value="NZ_JAMQOM010000012.1"/>
</dbReference>
<feature type="transmembrane region" description="Helical" evidence="1">
    <location>
        <begin position="124"/>
        <end position="145"/>
    </location>
</feature>
<reference evidence="2 3" key="1">
    <citation type="submission" date="2022-06" db="EMBL/GenBank/DDBJ databases">
        <title>Haloarcula sp. a new haloarchaeum isolate from saline soil.</title>
        <authorList>
            <person name="Strakova D."/>
            <person name="Galisteo C."/>
            <person name="Sanchez-Porro C."/>
            <person name="Ventosa A."/>
        </authorList>
    </citation>
    <scope>NUCLEOTIDE SEQUENCE [LARGE SCALE GENOMIC DNA]</scope>
    <source>
        <strain evidence="2 3">S1AR25-5A</strain>
    </source>
</reference>
<keyword evidence="3" id="KW-1185">Reference proteome</keyword>
<feature type="transmembrane region" description="Helical" evidence="1">
    <location>
        <begin position="6"/>
        <end position="28"/>
    </location>
</feature>